<dbReference type="FunFam" id="2.60.120.260:FF:000142">
    <property type="entry name" value="Beta-galactosidase"/>
    <property type="match status" value="1"/>
</dbReference>
<dbReference type="InterPro" id="IPR017853">
    <property type="entry name" value="GH"/>
</dbReference>
<feature type="domain" description="Beta-galactosidase beta-sandwich" evidence="8">
    <location>
        <begin position="325"/>
        <end position="380"/>
    </location>
</feature>
<evidence type="ECO:0000259" key="7">
    <source>
        <dbReference type="Pfam" id="PF01301"/>
    </source>
</evidence>
<dbReference type="GO" id="GO:0005975">
    <property type="term" value="P:carbohydrate metabolic process"/>
    <property type="evidence" value="ECO:0007669"/>
    <property type="project" value="InterPro"/>
</dbReference>
<name>A0A7J0GGA4_9ERIC</name>
<dbReference type="Gene3D" id="3.20.20.80">
    <property type="entry name" value="Glycosidases"/>
    <property type="match status" value="1"/>
</dbReference>
<keyword evidence="5 9" id="KW-0378">Hydrolase</keyword>
<evidence type="ECO:0000259" key="8">
    <source>
        <dbReference type="Pfam" id="PF17834"/>
    </source>
</evidence>
<dbReference type="InterPro" id="IPR001944">
    <property type="entry name" value="Glycoside_Hdrlase_35"/>
</dbReference>
<dbReference type="InterPro" id="IPR041392">
    <property type="entry name" value="GHD"/>
</dbReference>
<sequence>MAGGDCEWVMGRRGGKEKWTMVTSVGSRMWPSLISKAKDGGLDVIQTYVFWNLHEPQPGQYDFSGRRNIVRFIKEIQAQGLYASLRIGPYIESEWSYGGLPFWLHDVPGIVYRSDNEPFKVFKLRNEDSERDENLKDYMLHKGGQSYCHRARSTCTNIHSACMQIENEYQNVEQAFHERGPPYVRWAAEMAAVLQTGVPWTMCKQDDAPDPVVSALHHEQIDVNDTSQNIYQLYGENTRTRSPENIALPRCTIHCKEYHGGTNFGRSASAYVTRSCYDLAPLDEYGLIRQPKWGHLKELHAAIKLCSQTLLSGSLTTSSLGEHQEAFVFQGKSGECAAFLVNNDSRKDTAVTFQNLRYELPPQSISILSDCKNVAFNTAKASNKTVQLSS</sequence>
<keyword evidence="10" id="KW-1185">Reference proteome</keyword>
<keyword evidence="4" id="KW-0732">Signal</keyword>
<dbReference type="Pfam" id="PF01301">
    <property type="entry name" value="Glyco_hydro_35"/>
    <property type="match status" value="2"/>
</dbReference>
<dbReference type="InterPro" id="IPR031330">
    <property type="entry name" value="Gly_Hdrlase_35_cat"/>
</dbReference>
<dbReference type="Pfam" id="PF17834">
    <property type="entry name" value="GHD"/>
    <property type="match status" value="1"/>
</dbReference>
<dbReference type="PANTHER" id="PTHR23421">
    <property type="entry name" value="BETA-GALACTOSIDASE RELATED"/>
    <property type="match status" value="1"/>
</dbReference>
<dbReference type="AlphaFoldDB" id="A0A7J0GGA4"/>
<comment type="catalytic activity">
    <reaction evidence="1">
        <text>Hydrolysis of terminal non-reducing beta-D-galactose residues in beta-D-galactosides.</text>
        <dbReference type="EC" id="3.2.1.23"/>
    </reaction>
</comment>
<feature type="domain" description="Glycoside hydrolase 35 catalytic" evidence="7">
    <location>
        <begin position="258"/>
        <end position="302"/>
    </location>
</feature>
<keyword evidence="6" id="KW-0326">Glycosidase</keyword>
<dbReference type="EC" id="3.2.1.23" evidence="3"/>
<dbReference type="PRINTS" id="PR00742">
    <property type="entry name" value="GLHYDRLASE35"/>
</dbReference>
<protein>
    <recommendedName>
        <fullName evidence="3">beta-galactosidase</fullName>
        <ecNumber evidence="3">3.2.1.23</ecNumber>
    </recommendedName>
</protein>
<evidence type="ECO:0000313" key="10">
    <source>
        <dbReference type="Proteomes" id="UP000585474"/>
    </source>
</evidence>
<evidence type="ECO:0000256" key="5">
    <source>
        <dbReference type="ARBA" id="ARBA00022801"/>
    </source>
</evidence>
<evidence type="ECO:0000256" key="2">
    <source>
        <dbReference type="ARBA" id="ARBA00009809"/>
    </source>
</evidence>
<feature type="domain" description="Glycoside hydrolase 35 catalytic" evidence="7">
    <location>
        <begin position="27"/>
        <end position="238"/>
    </location>
</feature>
<comment type="similarity">
    <text evidence="2">Belongs to the glycosyl hydrolase 35 family.</text>
</comment>
<evidence type="ECO:0000256" key="1">
    <source>
        <dbReference type="ARBA" id="ARBA00001412"/>
    </source>
</evidence>
<evidence type="ECO:0000313" key="9">
    <source>
        <dbReference type="EMBL" id="GFZ09805.1"/>
    </source>
</evidence>
<evidence type="ECO:0000256" key="4">
    <source>
        <dbReference type="ARBA" id="ARBA00022729"/>
    </source>
</evidence>
<comment type="caution">
    <text evidence="9">The sequence shown here is derived from an EMBL/GenBank/DDBJ whole genome shotgun (WGS) entry which is preliminary data.</text>
</comment>
<evidence type="ECO:0000256" key="6">
    <source>
        <dbReference type="ARBA" id="ARBA00023295"/>
    </source>
</evidence>
<dbReference type="OrthoDB" id="1657402at2759"/>
<reference evidence="9 10" key="1">
    <citation type="submission" date="2019-07" db="EMBL/GenBank/DDBJ databases">
        <title>De Novo Assembly of kiwifruit Actinidia rufa.</title>
        <authorList>
            <person name="Sugita-Konishi S."/>
            <person name="Sato K."/>
            <person name="Mori E."/>
            <person name="Abe Y."/>
            <person name="Kisaki G."/>
            <person name="Hamano K."/>
            <person name="Suezawa K."/>
            <person name="Otani M."/>
            <person name="Fukuda T."/>
            <person name="Manabe T."/>
            <person name="Gomi K."/>
            <person name="Tabuchi M."/>
            <person name="Akimitsu K."/>
            <person name="Kataoka I."/>
        </authorList>
    </citation>
    <scope>NUCLEOTIDE SEQUENCE [LARGE SCALE GENOMIC DNA]</scope>
    <source>
        <strain evidence="10">cv. Fuchu</strain>
    </source>
</reference>
<dbReference type="Proteomes" id="UP000585474">
    <property type="component" value="Unassembled WGS sequence"/>
</dbReference>
<evidence type="ECO:0000256" key="3">
    <source>
        <dbReference type="ARBA" id="ARBA00012756"/>
    </source>
</evidence>
<accession>A0A7J0GGA4</accession>
<organism evidence="9 10">
    <name type="scientific">Actinidia rufa</name>
    <dbReference type="NCBI Taxonomy" id="165716"/>
    <lineage>
        <taxon>Eukaryota</taxon>
        <taxon>Viridiplantae</taxon>
        <taxon>Streptophyta</taxon>
        <taxon>Embryophyta</taxon>
        <taxon>Tracheophyta</taxon>
        <taxon>Spermatophyta</taxon>
        <taxon>Magnoliopsida</taxon>
        <taxon>eudicotyledons</taxon>
        <taxon>Gunneridae</taxon>
        <taxon>Pentapetalae</taxon>
        <taxon>asterids</taxon>
        <taxon>Ericales</taxon>
        <taxon>Actinidiaceae</taxon>
        <taxon>Actinidia</taxon>
    </lineage>
</organism>
<dbReference type="SUPFAM" id="SSF51445">
    <property type="entry name" value="(Trans)glycosidases"/>
    <property type="match status" value="1"/>
</dbReference>
<gene>
    <name evidence="9" type="ORF">Acr_21g0004040</name>
</gene>
<dbReference type="GO" id="GO:0004565">
    <property type="term" value="F:beta-galactosidase activity"/>
    <property type="evidence" value="ECO:0007669"/>
    <property type="project" value="UniProtKB-EC"/>
</dbReference>
<dbReference type="EMBL" id="BJWL01000021">
    <property type="protein sequence ID" value="GFZ09805.1"/>
    <property type="molecule type" value="Genomic_DNA"/>
</dbReference>
<proteinExistence type="inferred from homology"/>